<dbReference type="InterPro" id="IPR020846">
    <property type="entry name" value="MFS_dom"/>
</dbReference>
<keyword evidence="4 6" id="KW-0472">Membrane</keyword>
<keyword evidence="2 6" id="KW-0812">Transmembrane</keyword>
<comment type="subcellular location">
    <subcellularLocation>
        <location evidence="1">Membrane</location>
        <topology evidence="1">Multi-pass membrane protein</topology>
    </subcellularLocation>
</comment>
<evidence type="ECO:0000256" key="2">
    <source>
        <dbReference type="ARBA" id="ARBA00022692"/>
    </source>
</evidence>
<dbReference type="InterPro" id="IPR011701">
    <property type="entry name" value="MFS"/>
</dbReference>
<feature type="transmembrane region" description="Helical" evidence="6">
    <location>
        <begin position="119"/>
        <end position="143"/>
    </location>
</feature>
<dbReference type="PANTHER" id="PTHR23501:SF158">
    <property type="entry name" value="TRANSPORTER, PUTATIVE (AFU_ORTHOLOGUE AFUA_5G14490)-RELATED"/>
    <property type="match status" value="1"/>
</dbReference>
<dbReference type="InterPro" id="IPR036259">
    <property type="entry name" value="MFS_trans_sf"/>
</dbReference>
<dbReference type="Gene3D" id="1.20.1720.10">
    <property type="entry name" value="Multidrug resistance protein D"/>
    <property type="match status" value="1"/>
</dbReference>
<name>A0A1Y1Y4C5_9PLEO</name>
<dbReference type="STRING" id="1231657.A0A1Y1Y4C5"/>
<dbReference type="Pfam" id="PF07690">
    <property type="entry name" value="MFS_1"/>
    <property type="match status" value="1"/>
</dbReference>
<organism evidence="8 9">
    <name type="scientific">Clohesyomyces aquaticus</name>
    <dbReference type="NCBI Taxonomy" id="1231657"/>
    <lineage>
        <taxon>Eukaryota</taxon>
        <taxon>Fungi</taxon>
        <taxon>Dikarya</taxon>
        <taxon>Ascomycota</taxon>
        <taxon>Pezizomycotina</taxon>
        <taxon>Dothideomycetes</taxon>
        <taxon>Pleosporomycetidae</taxon>
        <taxon>Pleosporales</taxon>
        <taxon>Lindgomycetaceae</taxon>
        <taxon>Clohesyomyces</taxon>
    </lineage>
</organism>
<evidence type="ECO:0000256" key="4">
    <source>
        <dbReference type="ARBA" id="ARBA00023136"/>
    </source>
</evidence>
<feature type="domain" description="Major facilitator superfamily (MFS) profile" evidence="7">
    <location>
        <begin position="53"/>
        <end position="146"/>
    </location>
</feature>
<gene>
    <name evidence="8" type="ORF">BCR34DRAFT_248768</name>
</gene>
<evidence type="ECO:0000313" key="9">
    <source>
        <dbReference type="Proteomes" id="UP000193144"/>
    </source>
</evidence>
<proteinExistence type="predicted"/>
<keyword evidence="3 6" id="KW-1133">Transmembrane helix</keyword>
<evidence type="ECO:0000313" key="8">
    <source>
        <dbReference type="EMBL" id="ORX92833.1"/>
    </source>
</evidence>
<dbReference type="GO" id="GO:0005886">
    <property type="term" value="C:plasma membrane"/>
    <property type="evidence" value="ECO:0007669"/>
    <property type="project" value="TreeGrafter"/>
</dbReference>
<dbReference type="PROSITE" id="PS50850">
    <property type="entry name" value="MFS"/>
    <property type="match status" value="1"/>
</dbReference>
<dbReference type="SUPFAM" id="SSF103473">
    <property type="entry name" value="MFS general substrate transporter"/>
    <property type="match status" value="1"/>
</dbReference>
<dbReference type="OrthoDB" id="10021397at2759"/>
<feature type="transmembrane region" description="Helical" evidence="6">
    <location>
        <begin position="87"/>
        <end position="107"/>
    </location>
</feature>
<evidence type="ECO:0000259" key="7">
    <source>
        <dbReference type="PROSITE" id="PS50850"/>
    </source>
</evidence>
<dbReference type="PANTHER" id="PTHR23501">
    <property type="entry name" value="MAJOR FACILITATOR SUPERFAMILY"/>
    <property type="match status" value="1"/>
</dbReference>
<feature type="region of interest" description="Disordered" evidence="5">
    <location>
        <begin position="1"/>
        <end position="27"/>
    </location>
</feature>
<comment type="caution">
    <text evidence="8">The sequence shown here is derived from an EMBL/GenBank/DDBJ whole genome shotgun (WGS) entry which is preliminary data.</text>
</comment>
<protein>
    <submittedName>
        <fullName evidence="8">Major facilitator superfamily domain-containing protein</fullName>
    </submittedName>
</protein>
<evidence type="ECO:0000256" key="6">
    <source>
        <dbReference type="SAM" id="Phobius"/>
    </source>
</evidence>
<dbReference type="EMBL" id="MCFA01000368">
    <property type="protein sequence ID" value="ORX92833.1"/>
    <property type="molecule type" value="Genomic_DNA"/>
</dbReference>
<feature type="non-terminal residue" evidence="8">
    <location>
        <position position="146"/>
    </location>
</feature>
<dbReference type="Proteomes" id="UP000193144">
    <property type="component" value="Unassembled WGS sequence"/>
</dbReference>
<reference evidence="8 9" key="1">
    <citation type="submission" date="2016-07" db="EMBL/GenBank/DDBJ databases">
        <title>Pervasive Adenine N6-methylation of Active Genes in Fungi.</title>
        <authorList>
            <consortium name="DOE Joint Genome Institute"/>
            <person name="Mondo S.J."/>
            <person name="Dannebaum R.O."/>
            <person name="Kuo R.C."/>
            <person name="Labutti K."/>
            <person name="Haridas S."/>
            <person name="Kuo A."/>
            <person name="Salamov A."/>
            <person name="Ahrendt S.R."/>
            <person name="Lipzen A."/>
            <person name="Sullivan W."/>
            <person name="Andreopoulos W.B."/>
            <person name="Clum A."/>
            <person name="Lindquist E."/>
            <person name="Daum C."/>
            <person name="Ramamoorthy G.K."/>
            <person name="Gryganskyi A."/>
            <person name="Culley D."/>
            <person name="Magnuson J.K."/>
            <person name="James T.Y."/>
            <person name="O'Malley M.A."/>
            <person name="Stajich J.E."/>
            <person name="Spatafora J.W."/>
            <person name="Visel A."/>
            <person name="Grigoriev I.V."/>
        </authorList>
    </citation>
    <scope>NUCLEOTIDE SEQUENCE [LARGE SCALE GENOMIC DNA]</scope>
    <source>
        <strain evidence="8 9">CBS 115471</strain>
    </source>
</reference>
<dbReference type="GO" id="GO:0022857">
    <property type="term" value="F:transmembrane transporter activity"/>
    <property type="evidence" value="ECO:0007669"/>
    <property type="project" value="InterPro"/>
</dbReference>
<feature type="transmembrane region" description="Helical" evidence="6">
    <location>
        <begin position="48"/>
        <end position="67"/>
    </location>
</feature>
<accession>A0A1Y1Y4C5</accession>
<evidence type="ECO:0000256" key="1">
    <source>
        <dbReference type="ARBA" id="ARBA00004141"/>
    </source>
</evidence>
<sequence length="146" mass="15384">MDNVEIKPTLQPSQPPTNPGHSTAPSPNAPVIKPLEVLEEKPQARTALRIYSILAALYLVLFVAALNQTIVATSVPTICAALHSASGYTWISGAYLLANAAASPIWAKFSDIWGRKLALVGAVLLFGAASIFAALSTSMQMLIAAR</sequence>
<dbReference type="AlphaFoldDB" id="A0A1Y1Y4C5"/>
<evidence type="ECO:0000256" key="3">
    <source>
        <dbReference type="ARBA" id="ARBA00022989"/>
    </source>
</evidence>
<evidence type="ECO:0000256" key="5">
    <source>
        <dbReference type="SAM" id="MobiDB-lite"/>
    </source>
</evidence>
<keyword evidence="9" id="KW-1185">Reference proteome</keyword>